<dbReference type="AlphaFoldDB" id="A0A818XRR6"/>
<evidence type="ECO:0000313" key="3">
    <source>
        <dbReference type="Proteomes" id="UP000663869"/>
    </source>
</evidence>
<dbReference type="EMBL" id="CAJNYU010004323">
    <property type="protein sequence ID" value="CAF3744270.1"/>
    <property type="molecule type" value="Genomic_DNA"/>
</dbReference>
<reference evidence="2" key="1">
    <citation type="submission" date="2021-02" db="EMBL/GenBank/DDBJ databases">
        <authorList>
            <person name="Nowell W R."/>
        </authorList>
    </citation>
    <scope>NUCLEOTIDE SEQUENCE</scope>
</reference>
<name>A0A818XRR6_9BILA</name>
<organism evidence="2 3">
    <name type="scientific">Rotaria socialis</name>
    <dbReference type="NCBI Taxonomy" id="392032"/>
    <lineage>
        <taxon>Eukaryota</taxon>
        <taxon>Metazoa</taxon>
        <taxon>Spiralia</taxon>
        <taxon>Gnathifera</taxon>
        <taxon>Rotifera</taxon>
        <taxon>Eurotatoria</taxon>
        <taxon>Bdelloidea</taxon>
        <taxon>Philodinida</taxon>
        <taxon>Philodinidae</taxon>
        <taxon>Rotaria</taxon>
    </lineage>
</organism>
<proteinExistence type="predicted"/>
<dbReference type="Proteomes" id="UP000663869">
    <property type="component" value="Unassembled WGS sequence"/>
</dbReference>
<dbReference type="GO" id="GO:0045505">
    <property type="term" value="F:dynein intermediate chain binding"/>
    <property type="evidence" value="ECO:0007669"/>
    <property type="project" value="InterPro"/>
</dbReference>
<dbReference type="GO" id="GO:0007018">
    <property type="term" value="P:microtubule-based movement"/>
    <property type="evidence" value="ECO:0007669"/>
    <property type="project" value="InterPro"/>
</dbReference>
<accession>A0A818XRR6</accession>
<dbReference type="InterPro" id="IPR027417">
    <property type="entry name" value="P-loop_NTPase"/>
</dbReference>
<dbReference type="PANTHER" id="PTHR22878:SF68">
    <property type="entry name" value="DYNEIN HEAVY CHAIN 6, AXONEMAL-LIKE"/>
    <property type="match status" value="1"/>
</dbReference>
<dbReference type="Pfam" id="PF12774">
    <property type="entry name" value="AAA_6"/>
    <property type="match status" value="2"/>
</dbReference>
<evidence type="ECO:0000313" key="2">
    <source>
        <dbReference type="EMBL" id="CAF3744270.1"/>
    </source>
</evidence>
<dbReference type="GO" id="GO:0051959">
    <property type="term" value="F:dynein light intermediate chain binding"/>
    <property type="evidence" value="ECO:0007669"/>
    <property type="project" value="InterPro"/>
</dbReference>
<dbReference type="GO" id="GO:0005524">
    <property type="term" value="F:ATP binding"/>
    <property type="evidence" value="ECO:0007669"/>
    <property type="project" value="InterPro"/>
</dbReference>
<dbReference type="PANTHER" id="PTHR22878">
    <property type="entry name" value="DYNEIN HEAVY CHAIN 6, AXONEMAL-LIKE-RELATED"/>
    <property type="match status" value="1"/>
</dbReference>
<dbReference type="InterPro" id="IPR035699">
    <property type="entry name" value="AAA_6"/>
</dbReference>
<protein>
    <recommendedName>
        <fullName evidence="1">Dynein heavy chain hydrolytic ATP-binding dynein motor region domain-containing protein</fullName>
    </recommendedName>
</protein>
<evidence type="ECO:0000259" key="1">
    <source>
        <dbReference type="Pfam" id="PF12774"/>
    </source>
</evidence>
<feature type="domain" description="Dynein heavy chain hydrolytic ATP-binding dynein motor region" evidence="1">
    <location>
        <begin position="46"/>
        <end position="74"/>
    </location>
</feature>
<dbReference type="Gene3D" id="3.40.50.300">
    <property type="entry name" value="P-loop containing nucleotide triphosphate hydrolases"/>
    <property type="match status" value="1"/>
</dbReference>
<dbReference type="InterPro" id="IPR026983">
    <property type="entry name" value="DHC"/>
</dbReference>
<feature type="domain" description="Dynein heavy chain hydrolytic ATP-binding dynein motor region" evidence="1">
    <location>
        <begin position="9"/>
        <end position="40"/>
    </location>
</feature>
<dbReference type="GO" id="GO:0030286">
    <property type="term" value="C:dynein complex"/>
    <property type="evidence" value="ECO:0007669"/>
    <property type="project" value="InterPro"/>
</dbReference>
<gene>
    <name evidence="2" type="ORF">FME351_LOCUS30458</name>
</gene>
<sequence>MTNAQYIDAYEYLDVSDRLVITPLTDQCYLCLMGILQLDVVDARQQITMNLRYADRTELPDNLKVFFRPQAMMNAC</sequence>
<comment type="caution">
    <text evidence="2">The sequence shown here is derived from an EMBL/GenBank/DDBJ whole genome shotgun (WGS) entry which is preliminary data.</text>
</comment>